<feature type="transmembrane region" description="Helical" evidence="1">
    <location>
        <begin position="235"/>
        <end position="254"/>
    </location>
</feature>
<organism evidence="2 3">
    <name type="scientific">Pedobacter changchengzhani</name>
    <dbReference type="NCBI Taxonomy" id="2529274"/>
    <lineage>
        <taxon>Bacteria</taxon>
        <taxon>Pseudomonadati</taxon>
        <taxon>Bacteroidota</taxon>
        <taxon>Sphingobacteriia</taxon>
        <taxon>Sphingobacteriales</taxon>
        <taxon>Sphingobacteriaceae</taxon>
        <taxon>Pedobacter</taxon>
    </lineage>
</organism>
<feature type="transmembrane region" description="Helical" evidence="1">
    <location>
        <begin position="204"/>
        <end position="223"/>
    </location>
</feature>
<dbReference type="RefSeq" id="WP_133262163.1">
    <property type="nucleotide sequence ID" value="NZ_SJCY01000004.1"/>
</dbReference>
<name>A0A4R5ML68_9SPHI</name>
<dbReference type="OrthoDB" id="664873at2"/>
<sequence length="267" mass="30846">MGNRSYLYLKNENEALNIFDANNSLPFFWLLLLDKETLGQQIEVWKKAETYESTHDEEETEKYLALNSNEISISKQRFEINAKNGRIFLLKHFPKTIPLFDDFIDLIKEKSKNYDHLELDISQFSGFYNSLDEFCDALNDELLAIEADEPLKIKFLIVEDLIGHGTGFENAGNVEFTALTSYQNALKNRGIPTFKTVKKFNKKALLINIGLLFLCPAFSVLAYKMFQQDGFKLSTLLLSILNVGFYCAFIWNILAQIKSYRKENVKN</sequence>
<proteinExistence type="predicted"/>
<evidence type="ECO:0000256" key="1">
    <source>
        <dbReference type="SAM" id="Phobius"/>
    </source>
</evidence>
<reference evidence="2 3" key="1">
    <citation type="submission" date="2019-02" db="EMBL/GenBank/DDBJ databases">
        <title>Pedobacter sp. nov., a novel speices isolated from soil of pinguins habitat in Antarcitica.</title>
        <authorList>
            <person name="He R.-H."/>
        </authorList>
    </citation>
    <scope>NUCLEOTIDE SEQUENCE [LARGE SCALE GENOMIC DNA]</scope>
    <source>
        <strain evidence="2 3">E01020</strain>
    </source>
</reference>
<gene>
    <name evidence="2" type="ORF">EZJ43_07905</name>
</gene>
<evidence type="ECO:0000313" key="2">
    <source>
        <dbReference type="EMBL" id="TDG36434.1"/>
    </source>
</evidence>
<keyword evidence="3" id="KW-1185">Reference proteome</keyword>
<keyword evidence="1" id="KW-0472">Membrane</keyword>
<accession>A0A4R5ML68</accession>
<keyword evidence="1" id="KW-0812">Transmembrane</keyword>
<dbReference type="Proteomes" id="UP000295668">
    <property type="component" value="Unassembled WGS sequence"/>
</dbReference>
<protein>
    <submittedName>
        <fullName evidence="2">Uncharacterized protein</fullName>
    </submittedName>
</protein>
<comment type="caution">
    <text evidence="2">The sequence shown here is derived from an EMBL/GenBank/DDBJ whole genome shotgun (WGS) entry which is preliminary data.</text>
</comment>
<dbReference type="EMBL" id="SJCY01000004">
    <property type="protein sequence ID" value="TDG36434.1"/>
    <property type="molecule type" value="Genomic_DNA"/>
</dbReference>
<evidence type="ECO:0000313" key="3">
    <source>
        <dbReference type="Proteomes" id="UP000295668"/>
    </source>
</evidence>
<keyword evidence="1" id="KW-1133">Transmembrane helix</keyword>
<dbReference type="AlphaFoldDB" id="A0A4R5ML68"/>